<name>A0A8E0V597_9EURO</name>
<dbReference type="EMBL" id="BBXM02000010">
    <property type="protein sequence ID" value="GIC94736.1"/>
    <property type="molecule type" value="Genomic_DNA"/>
</dbReference>
<reference evidence="2" key="1">
    <citation type="journal article" date="2015" name="Genome Announc.">
        <title>Draft Genome Sequence of the Pathogenic Filamentous Fungus Aspergillus udagawae Strain IFM 46973T.</title>
        <authorList>
            <person name="Kusuya Y."/>
            <person name="Takahashi-Nakaguchi A."/>
            <person name="Takahashi H."/>
            <person name="Yaguchi T."/>
        </authorList>
    </citation>
    <scope>NUCLEOTIDE SEQUENCE</scope>
    <source>
        <strain evidence="2">IFM 46973</strain>
    </source>
</reference>
<dbReference type="Proteomes" id="UP000036893">
    <property type="component" value="Unassembled WGS sequence"/>
</dbReference>
<sequence>MGSHYIWVPCPNQQPEEQARTAPTAHIQATVDAAKADQAIQASQLTDANPWLRMTRWADYLQGIQAHDLLACVAAPEEDAMDATEQWVQVIWATMEQTVQHCSQAIRVEAVRSEKGQTPYRPLLAYMDEAAIQKHVRPWQQILAFIARTQAPHDWTSPKYGMTARQRKKWRQLWQLAGPGPRGSPDPMDPETDDPQRQAWAMTAIETACLEFCIELLNQRHRSHEYESALVCAMAVLGQGETGWRDPESYPPILSRVIKVARFMVVQKALWMDPNPWQIIQTWARKDQSAEWVLASADDQLGEIDEGYGSDDPPSTPGAPSSPLSHRG</sequence>
<feature type="region of interest" description="Disordered" evidence="1">
    <location>
        <begin position="303"/>
        <end position="328"/>
    </location>
</feature>
<accession>A0A8E0V597</accession>
<protein>
    <submittedName>
        <fullName evidence="2">Uncharacterized protein</fullName>
    </submittedName>
</protein>
<dbReference type="GeneID" id="66989541"/>
<evidence type="ECO:0000313" key="2">
    <source>
        <dbReference type="EMBL" id="GIC94736.1"/>
    </source>
</evidence>
<dbReference type="RefSeq" id="XP_043152002.1">
    <property type="nucleotide sequence ID" value="XM_043296067.1"/>
</dbReference>
<gene>
    <name evidence="2" type="ORF">Aud_002065</name>
</gene>
<feature type="compositionally biased region" description="Polar residues" evidence="1">
    <location>
        <begin position="318"/>
        <end position="328"/>
    </location>
</feature>
<evidence type="ECO:0000256" key="1">
    <source>
        <dbReference type="SAM" id="MobiDB-lite"/>
    </source>
</evidence>
<proteinExistence type="predicted"/>
<comment type="caution">
    <text evidence="2">The sequence shown here is derived from an EMBL/GenBank/DDBJ whole genome shotgun (WGS) entry which is preliminary data.</text>
</comment>
<dbReference type="AlphaFoldDB" id="A0A8E0V597"/>
<reference evidence="2" key="2">
    <citation type="submission" date="2021-01" db="EMBL/GenBank/DDBJ databases">
        <title>Pan-genome distribution and transcriptional activeness of fungal secondary metabolism genes in Aspergillus section Fumigati.</title>
        <authorList>
            <person name="Takahashi H."/>
            <person name="Umemura M."/>
            <person name="Ninomiya A."/>
            <person name="Kusuya Y."/>
            <person name="Urayama S."/>
            <person name="Shimizu M."/>
            <person name="Watanabe A."/>
            <person name="Kamei K."/>
            <person name="Yaguchi T."/>
            <person name="Hagiwara D."/>
        </authorList>
    </citation>
    <scope>NUCLEOTIDE SEQUENCE</scope>
    <source>
        <strain evidence="2">IFM 46973</strain>
    </source>
</reference>
<organism evidence="2 3">
    <name type="scientific">Aspergillus udagawae</name>
    <dbReference type="NCBI Taxonomy" id="91492"/>
    <lineage>
        <taxon>Eukaryota</taxon>
        <taxon>Fungi</taxon>
        <taxon>Dikarya</taxon>
        <taxon>Ascomycota</taxon>
        <taxon>Pezizomycotina</taxon>
        <taxon>Eurotiomycetes</taxon>
        <taxon>Eurotiomycetidae</taxon>
        <taxon>Eurotiales</taxon>
        <taxon>Aspergillaceae</taxon>
        <taxon>Aspergillus</taxon>
        <taxon>Aspergillus subgen. Fumigati</taxon>
    </lineage>
</organism>
<evidence type="ECO:0000313" key="3">
    <source>
        <dbReference type="Proteomes" id="UP000036893"/>
    </source>
</evidence>